<dbReference type="InterPro" id="IPR057264">
    <property type="entry name" value="Ribosomal_uL24_C"/>
</dbReference>
<evidence type="ECO:0000256" key="1">
    <source>
        <dbReference type="ARBA" id="ARBA00010618"/>
    </source>
</evidence>
<evidence type="ECO:0000256" key="4">
    <source>
        <dbReference type="ARBA" id="ARBA00035206"/>
    </source>
</evidence>
<evidence type="ECO:0000313" key="8">
    <source>
        <dbReference type="EMBL" id="RCL37952.1"/>
    </source>
</evidence>
<dbReference type="InterPro" id="IPR041988">
    <property type="entry name" value="Ribosomal_uL24_KOW"/>
</dbReference>
<name>A0A368BM62_9GAMM</name>
<dbReference type="AlphaFoldDB" id="A0A368BM62"/>
<evidence type="ECO:0000256" key="3">
    <source>
        <dbReference type="ARBA" id="ARBA00023274"/>
    </source>
</evidence>
<dbReference type="InterPro" id="IPR005825">
    <property type="entry name" value="Ribosomal_uL24_CS"/>
</dbReference>
<dbReference type="PANTHER" id="PTHR12903">
    <property type="entry name" value="MITOCHONDRIAL RIBOSOMAL PROTEIN L24"/>
    <property type="match status" value="1"/>
</dbReference>
<evidence type="ECO:0000259" key="7">
    <source>
        <dbReference type="SMART" id="SM00739"/>
    </source>
</evidence>
<comment type="function">
    <text evidence="5">One of two assembly initiator proteins, it binds directly to the 5'-end of the 23S rRNA, where it nucleates assembly of the 50S subunit.</text>
</comment>
<dbReference type="InterPro" id="IPR005824">
    <property type="entry name" value="KOW"/>
</dbReference>
<dbReference type="HAMAP" id="MF_01326_B">
    <property type="entry name" value="Ribosomal_uL24_B"/>
    <property type="match status" value="1"/>
</dbReference>
<dbReference type="NCBIfam" id="TIGR01079">
    <property type="entry name" value="rplX_bact"/>
    <property type="match status" value="1"/>
</dbReference>
<organism evidence="8 9">
    <name type="scientific">SAR86 cluster bacterium</name>
    <dbReference type="NCBI Taxonomy" id="2030880"/>
    <lineage>
        <taxon>Bacteria</taxon>
        <taxon>Pseudomonadati</taxon>
        <taxon>Pseudomonadota</taxon>
        <taxon>Gammaproteobacteria</taxon>
        <taxon>SAR86 cluster</taxon>
    </lineage>
</organism>
<protein>
    <recommendedName>
        <fullName evidence="4 5">Large ribosomal subunit protein uL24</fullName>
    </recommendedName>
</protein>
<dbReference type="SMART" id="SM00739">
    <property type="entry name" value="KOW"/>
    <property type="match status" value="1"/>
</dbReference>
<comment type="caution">
    <text evidence="8">The sequence shown here is derived from an EMBL/GenBank/DDBJ whole genome shotgun (WGS) entry which is preliminary data.</text>
</comment>
<evidence type="ECO:0000313" key="9">
    <source>
        <dbReference type="Proteomes" id="UP000252147"/>
    </source>
</evidence>
<dbReference type="Proteomes" id="UP000252147">
    <property type="component" value="Unassembled WGS sequence"/>
</dbReference>
<keyword evidence="2 5" id="KW-0689">Ribosomal protein</keyword>
<proteinExistence type="inferred from homology"/>
<dbReference type="InterPro" id="IPR008991">
    <property type="entry name" value="Translation_prot_SH3-like_sf"/>
</dbReference>
<keyword evidence="5" id="KW-0699">rRNA-binding</keyword>
<dbReference type="Pfam" id="PF17136">
    <property type="entry name" value="ribosomal_L24"/>
    <property type="match status" value="1"/>
</dbReference>
<dbReference type="InterPro" id="IPR003256">
    <property type="entry name" value="Ribosomal_uL24"/>
</dbReference>
<dbReference type="SUPFAM" id="SSF50104">
    <property type="entry name" value="Translation proteins SH3-like domain"/>
    <property type="match status" value="1"/>
</dbReference>
<dbReference type="GO" id="GO:1990904">
    <property type="term" value="C:ribonucleoprotein complex"/>
    <property type="evidence" value="ECO:0007669"/>
    <property type="project" value="UniProtKB-KW"/>
</dbReference>
<dbReference type="GO" id="GO:0005840">
    <property type="term" value="C:ribosome"/>
    <property type="evidence" value="ECO:0007669"/>
    <property type="project" value="UniProtKB-KW"/>
</dbReference>
<evidence type="ECO:0000256" key="5">
    <source>
        <dbReference type="HAMAP-Rule" id="MF_01326"/>
    </source>
</evidence>
<keyword evidence="3 5" id="KW-0687">Ribonucleoprotein</keyword>
<feature type="domain" description="KOW" evidence="7">
    <location>
        <begin position="7"/>
        <end position="34"/>
    </location>
</feature>
<comment type="function">
    <text evidence="5">One of the proteins that surrounds the polypeptide exit tunnel on the outside of the subunit.</text>
</comment>
<accession>A0A368BM62</accession>
<gene>
    <name evidence="5" type="primary">rplX</name>
    <name evidence="8" type="ORF">DBW97_03955</name>
</gene>
<dbReference type="GO" id="GO:0006412">
    <property type="term" value="P:translation"/>
    <property type="evidence" value="ECO:0007669"/>
    <property type="project" value="UniProtKB-UniRule"/>
</dbReference>
<dbReference type="InterPro" id="IPR014722">
    <property type="entry name" value="Rib_uL2_dom2"/>
</dbReference>
<keyword evidence="5" id="KW-0694">RNA-binding</keyword>
<dbReference type="Gene3D" id="2.30.30.30">
    <property type="match status" value="1"/>
</dbReference>
<dbReference type="CDD" id="cd06089">
    <property type="entry name" value="KOW_RPL26"/>
    <property type="match status" value="1"/>
</dbReference>
<sequence length="106" mass="11857">MKLKNTKLREGDEVIVISGKEKGKRGNIKQIIGSKCVINELNLAKRHTRPNPQLGITGGIVEKEMPIDLSNVMIWNSSAKKRDRVGFKLDGAKKTRIFKSTGKEIK</sequence>
<evidence type="ECO:0000256" key="2">
    <source>
        <dbReference type="ARBA" id="ARBA00022980"/>
    </source>
</evidence>
<reference evidence="8 9" key="1">
    <citation type="journal article" date="2018" name="Microbiome">
        <title>Fine metagenomic profile of the Mediterranean stratified and mixed water columns revealed by assembly and recruitment.</title>
        <authorList>
            <person name="Haro-Moreno J.M."/>
            <person name="Lopez-Perez M."/>
            <person name="De La Torre J.R."/>
            <person name="Picazo A."/>
            <person name="Camacho A."/>
            <person name="Rodriguez-Valera F."/>
        </authorList>
    </citation>
    <scope>NUCLEOTIDE SEQUENCE [LARGE SCALE GENOMIC DNA]</scope>
    <source>
        <strain evidence="8">MED-G83</strain>
    </source>
</reference>
<comment type="subunit">
    <text evidence="5">Part of the 50S ribosomal subunit.</text>
</comment>
<dbReference type="GO" id="GO:0019843">
    <property type="term" value="F:rRNA binding"/>
    <property type="evidence" value="ECO:0007669"/>
    <property type="project" value="UniProtKB-UniRule"/>
</dbReference>
<dbReference type="GO" id="GO:0003735">
    <property type="term" value="F:structural constituent of ribosome"/>
    <property type="evidence" value="ECO:0007669"/>
    <property type="project" value="InterPro"/>
</dbReference>
<dbReference type="EMBL" id="QOPD01000006">
    <property type="protein sequence ID" value="RCL37952.1"/>
    <property type="molecule type" value="Genomic_DNA"/>
</dbReference>
<comment type="similarity">
    <text evidence="1 5 6">Belongs to the universal ribosomal protein uL24 family.</text>
</comment>
<evidence type="ECO:0000256" key="6">
    <source>
        <dbReference type="RuleBase" id="RU003477"/>
    </source>
</evidence>
<dbReference type="PROSITE" id="PS01108">
    <property type="entry name" value="RIBOSOMAL_L24"/>
    <property type="match status" value="1"/>
</dbReference>
<dbReference type="Pfam" id="PF00467">
    <property type="entry name" value="KOW"/>
    <property type="match status" value="1"/>
</dbReference>